<dbReference type="InterPro" id="IPR027417">
    <property type="entry name" value="P-loop_NTPase"/>
</dbReference>
<dbReference type="EMBL" id="MFJY01000005">
    <property type="protein sequence ID" value="OGG28450.1"/>
    <property type="molecule type" value="Genomic_DNA"/>
</dbReference>
<dbReference type="PANTHER" id="PTHR30121">
    <property type="entry name" value="UNCHARACTERIZED PROTEIN YJGR-RELATED"/>
    <property type="match status" value="1"/>
</dbReference>
<gene>
    <name evidence="3" type="ORF">A3A64_01485</name>
</gene>
<evidence type="ECO:0000313" key="3">
    <source>
        <dbReference type="EMBL" id="OGG28450.1"/>
    </source>
</evidence>
<dbReference type="Pfam" id="PF01935">
    <property type="entry name" value="DUF87"/>
    <property type="match status" value="1"/>
</dbReference>
<dbReference type="SUPFAM" id="SSF52540">
    <property type="entry name" value="P-loop containing nucleoside triphosphate hydrolases"/>
    <property type="match status" value="1"/>
</dbReference>
<comment type="caution">
    <text evidence="3">The sequence shown here is derived from an EMBL/GenBank/DDBJ whole genome shotgun (WGS) entry which is preliminary data.</text>
</comment>
<reference evidence="3 4" key="1">
    <citation type="journal article" date="2016" name="Nat. Commun.">
        <title>Thousands of microbial genomes shed light on interconnected biogeochemical processes in an aquifer system.</title>
        <authorList>
            <person name="Anantharaman K."/>
            <person name="Brown C.T."/>
            <person name="Hug L.A."/>
            <person name="Sharon I."/>
            <person name="Castelle C.J."/>
            <person name="Probst A.J."/>
            <person name="Thomas B.C."/>
            <person name="Singh A."/>
            <person name="Wilkins M.J."/>
            <person name="Karaoz U."/>
            <person name="Brodie E.L."/>
            <person name="Williams K.H."/>
            <person name="Hubbard S.S."/>
            <person name="Banfield J.F."/>
        </authorList>
    </citation>
    <scope>NUCLEOTIDE SEQUENCE [LARGE SCALE GENOMIC DNA]</scope>
</reference>
<dbReference type="Proteomes" id="UP000178305">
    <property type="component" value="Unassembled WGS sequence"/>
</dbReference>
<dbReference type="Pfam" id="PF26449">
    <property type="entry name" value="DUF8128"/>
    <property type="match status" value="1"/>
</dbReference>
<feature type="domain" description="Helicase HerA central" evidence="1">
    <location>
        <begin position="304"/>
        <end position="376"/>
    </location>
</feature>
<evidence type="ECO:0000259" key="2">
    <source>
        <dbReference type="Pfam" id="PF26449"/>
    </source>
</evidence>
<accession>A0A1F6AUV4</accession>
<dbReference type="Gene3D" id="3.40.50.300">
    <property type="entry name" value="P-loop containing nucleotide triphosphate hydrolases"/>
    <property type="match status" value="2"/>
</dbReference>
<feature type="domain" description="DUF8128" evidence="2">
    <location>
        <begin position="52"/>
        <end position="267"/>
    </location>
</feature>
<dbReference type="InterPro" id="IPR058441">
    <property type="entry name" value="DUF8128"/>
</dbReference>
<dbReference type="PANTHER" id="PTHR30121:SF11">
    <property type="entry name" value="AAA+ ATPASE DOMAIN-CONTAINING PROTEIN"/>
    <property type="match status" value="1"/>
</dbReference>
<name>A0A1F6AUV4_9BACT</name>
<dbReference type="InterPro" id="IPR002789">
    <property type="entry name" value="HerA_central"/>
</dbReference>
<protein>
    <submittedName>
        <fullName evidence="3">Uncharacterized protein</fullName>
    </submittedName>
</protein>
<dbReference type="CDD" id="cd01127">
    <property type="entry name" value="TrwB_TraG_TraD_VirD4"/>
    <property type="match status" value="1"/>
</dbReference>
<dbReference type="AlphaFoldDB" id="A0A1F6AUV4"/>
<dbReference type="InterPro" id="IPR051162">
    <property type="entry name" value="T4SS_component"/>
</dbReference>
<evidence type="ECO:0000259" key="1">
    <source>
        <dbReference type="Pfam" id="PF01935"/>
    </source>
</evidence>
<proteinExistence type="predicted"/>
<sequence>MVSPVVLHLKVPQDNEKSPMAMEGALSGIAELFRHRPTSLSLELVIRGGFIYFFVICEQQFRDLVKGQLFSQYPHLDIEEVEDYTTALSSPTTIAILKLERPDAYPLKTYKELETDFLASLAGMATSIEPNTVTSVQLVLQPVNKEQFSYKTSVFFQNYWRSLLRKNASIKDLLQTRETEKLDKTLFRSTLRIAAWGQEKSDLLVTSLASLFKSLDNPNLNSFKTRKKTQSETTGAAFRQRQPEKQTFLLTSDEVATIFHLPARDIHIAQAVGTKTKATPPPTNLPVPPHIIPFATTTFQSTHTPFGIKREDRRKHMYVIGKTGVGKSKLIELLTLADIKEGKGCVVMDPHGDLAEELLRYIPRERLYDVVYFNPADTEYPMSFNPLEGVTTFEFKQTVVAGFIAIFKKLFSFTWNPRLEHVLRYTTLALLEVSGATVLGITKMLTDAPYRQQVIASIQDPLVKKFWTTEFSSWNEQFAGEAITPLINKVGQFVANPIIRNIVGQSKSSIKLDEIINSEKILIANFSIGKLGEENSALLGAMFVTKLWQAAVARAAMPEADRKDTYLYIDEFQNFATSAFANILSEARKYRLNLTVAHQYMTQLPEEVRSTVFGNVGTIISFRVGGEDAAVLEKEFTPVLKAHDMMNLDMRHFYIKTTINGQTADPFSGRTIDFPMPDEDILTDVVRMSRQRWAKPRLEVEKDIAQQESIVAQDQIKETATFTEPLL</sequence>
<organism evidence="3 4">
    <name type="scientific">Candidatus Gottesmanbacteria bacterium RIFCSPLOWO2_01_FULL_48_11</name>
    <dbReference type="NCBI Taxonomy" id="1798395"/>
    <lineage>
        <taxon>Bacteria</taxon>
        <taxon>Candidatus Gottesmaniibacteriota</taxon>
    </lineage>
</organism>
<evidence type="ECO:0000313" key="4">
    <source>
        <dbReference type="Proteomes" id="UP000178305"/>
    </source>
</evidence>